<sequence>MSENEDEITSPVPHNLQAERSVLAGMIYSREAIGEIAEVISSGDFYRPAHELIFNAITALDAAGEPADPITLAEALRASGELARAGGPGYVQELANEFATVSASVRHAEIVRAAARRRRLDRQLRGAMDLVRRGELGSDELSAAVRGMISDVIEPEEPQLEPGLKFRALADIAADVDSRPPRPWLFKPVIVSGDYGVMSAQDKAGKTWGILDAAVSCAAGLDWLGLFPAEDPGPALVFLGEGSDSKMLRRIRAVARSKGLAQEQADALPVIACFRAPQLGDAQHRHLILRAVEHYRPKLVVIDPLYLAAGGANGADLYAMGALLGSIQHIVQSVGASLLLSHHWNKTGEGNGHNRSSGVGPGAWGRFLISVAVLNSRTDSDTQESTVRLKWMFKGDEIPETETTLVRRVFAEDPEDLNSRMHYSVELVDDDSPEDDQTPAELVGLRPAAIRVLNVVRAASHPISVKGIGDRLAESKDGKGPLKARTIQDALRQLAERKLADDTTLPGTGSLWLATSPSEATHAP</sequence>
<keyword evidence="2" id="KW-0238">DNA-binding</keyword>
<dbReference type="EMBL" id="JANCPR020000006">
    <property type="protein sequence ID" value="MDJ1131765.1"/>
    <property type="molecule type" value="Genomic_DNA"/>
</dbReference>
<feature type="compositionally biased region" description="Polar residues" evidence="3">
    <location>
        <begin position="513"/>
        <end position="524"/>
    </location>
</feature>
<evidence type="ECO:0000256" key="1">
    <source>
        <dbReference type="ARBA" id="ARBA00022705"/>
    </source>
</evidence>
<dbReference type="InterPro" id="IPR007693">
    <property type="entry name" value="DNA_helicase_DnaB-like_N"/>
</dbReference>
<feature type="domain" description="DNA helicase DnaB-like N-terminal" evidence="4">
    <location>
        <begin position="13"/>
        <end position="112"/>
    </location>
</feature>
<evidence type="ECO:0000256" key="3">
    <source>
        <dbReference type="SAM" id="MobiDB-lite"/>
    </source>
</evidence>
<keyword evidence="6" id="KW-1185">Reference proteome</keyword>
<evidence type="ECO:0000313" key="5">
    <source>
        <dbReference type="EMBL" id="MDJ1131765.1"/>
    </source>
</evidence>
<dbReference type="Pfam" id="PF13481">
    <property type="entry name" value="AAA_25"/>
    <property type="match status" value="1"/>
</dbReference>
<accession>A0ABT6ZRR5</accession>
<name>A0ABT6ZRR5_9ACTN</name>
<dbReference type="InterPro" id="IPR036185">
    <property type="entry name" value="DNA_heli_DnaB-like_N_sf"/>
</dbReference>
<dbReference type="Gene3D" id="1.10.860.10">
    <property type="entry name" value="DNAb Helicase, Chain A"/>
    <property type="match status" value="1"/>
</dbReference>
<evidence type="ECO:0000259" key="4">
    <source>
        <dbReference type="Pfam" id="PF00772"/>
    </source>
</evidence>
<dbReference type="Proteomes" id="UP001214441">
    <property type="component" value="Unassembled WGS sequence"/>
</dbReference>
<proteinExistence type="predicted"/>
<evidence type="ECO:0000313" key="6">
    <source>
        <dbReference type="Proteomes" id="UP001214441"/>
    </source>
</evidence>
<feature type="region of interest" description="Disordered" evidence="3">
    <location>
        <begin position="505"/>
        <end position="524"/>
    </location>
</feature>
<organism evidence="5 6">
    <name type="scientific">Streptomyces iconiensis</name>
    <dbReference type="NCBI Taxonomy" id="1384038"/>
    <lineage>
        <taxon>Bacteria</taxon>
        <taxon>Bacillati</taxon>
        <taxon>Actinomycetota</taxon>
        <taxon>Actinomycetes</taxon>
        <taxon>Kitasatosporales</taxon>
        <taxon>Streptomycetaceae</taxon>
        <taxon>Streptomyces</taxon>
    </lineage>
</organism>
<dbReference type="InterPro" id="IPR016136">
    <property type="entry name" value="DNA_helicase_N/primase_C"/>
</dbReference>
<dbReference type="SUPFAM" id="SSF52540">
    <property type="entry name" value="P-loop containing nucleoside triphosphate hydrolases"/>
    <property type="match status" value="1"/>
</dbReference>
<dbReference type="Pfam" id="PF00772">
    <property type="entry name" value="DnaB"/>
    <property type="match status" value="1"/>
</dbReference>
<dbReference type="Gene3D" id="3.40.50.300">
    <property type="entry name" value="P-loop containing nucleotide triphosphate hydrolases"/>
    <property type="match status" value="1"/>
</dbReference>
<dbReference type="SUPFAM" id="SSF48024">
    <property type="entry name" value="N-terminal domain of DnaB helicase"/>
    <property type="match status" value="1"/>
</dbReference>
<reference evidence="5 6" key="1">
    <citation type="submission" date="2023-05" db="EMBL/GenBank/DDBJ databases">
        <title>Streptantibioticus silvisoli sp. nov., acidotolerant actinomycetes 1 from pine litter.</title>
        <authorList>
            <person name="Swiecimska M."/>
            <person name="Golinska P."/>
            <person name="Sangal V."/>
            <person name="Wachnowicz B."/>
            <person name="Goodfellow M."/>
        </authorList>
    </citation>
    <scope>NUCLEOTIDE SEQUENCE [LARGE SCALE GENOMIC DNA]</scope>
    <source>
        <strain evidence="5 6">DSM 42109</strain>
    </source>
</reference>
<evidence type="ECO:0000256" key="2">
    <source>
        <dbReference type="ARBA" id="ARBA00023125"/>
    </source>
</evidence>
<protein>
    <submittedName>
        <fullName evidence="5">DnaB-like helicase N-terminal domain-containing protein</fullName>
    </submittedName>
</protein>
<dbReference type="InterPro" id="IPR027417">
    <property type="entry name" value="P-loop_NTPase"/>
</dbReference>
<comment type="caution">
    <text evidence="5">The sequence shown here is derived from an EMBL/GenBank/DDBJ whole genome shotgun (WGS) entry which is preliminary data.</text>
</comment>
<dbReference type="RefSeq" id="WP_274044514.1">
    <property type="nucleotide sequence ID" value="NZ_JANCPR020000006.1"/>
</dbReference>
<dbReference type="PANTHER" id="PTHR30153:SF2">
    <property type="entry name" value="REPLICATIVE DNA HELICASE"/>
    <property type="match status" value="1"/>
</dbReference>
<keyword evidence="1" id="KW-0235">DNA replication</keyword>
<gene>
    <name evidence="5" type="ORF">NMN56_007300</name>
</gene>
<dbReference type="PANTHER" id="PTHR30153">
    <property type="entry name" value="REPLICATIVE DNA HELICASE DNAB"/>
    <property type="match status" value="1"/>
</dbReference>